<dbReference type="Proteomes" id="UP000230273">
    <property type="component" value="Unassembled WGS sequence"/>
</dbReference>
<reference evidence="1 2" key="1">
    <citation type="submission" date="2017-09" db="EMBL/GenBank/DDBJ databases">
        <title>Depth-based differentiation of microbial function through sediment-hosted aquifers and enrichment of novel symbionts in the deep terrestrial subsurface.</title>
        <authorList>
            <person name="Probst A.J."/>
            <person name="Ladd B."/>
            <person name="Jarett J.K."/>
            <person name="Geller-Mcgrath D.E."/>
            <person name="Sieber C.M."/>
            <person name="Emerson J.B."/>
            <person name="Anantharaman K."/>
            <person name="Thomas B.C."/>
            <person name="Malmstrom R."/>
            <person name="Stieglmeier M."/>
            <person name="Klingl A."/>
            <person name="Woyke T."/>
            <person name="Ryan C.M."/>
            <person name="Banfield J.F."/>
        </authorList>
    </citation>
    <scope>NUCLEOTIDE SEQUENCE [LARGE SCALE GENOMIC DNA]</scope>
    <source>
        <strain evidence="1">CG23_combo_of_CG06-09_8_20_14_all_38_19</strain>
    </source>
</reference>
<gene>
    <name evidence="1" type="ORF">COX36_03680</name>
</gene>
<sequence length="201" mass="23498">MEKEEITKELADKVMSLKGECRGICLKTDMDFLLKKKGKEGLRTMEEELEKLGYPIKYNKVNVGAFYPIGQDILDMLIIWKLFDYDTPIIKQLGYEAPNFSIFLKIFMKYLISMKETLKQAPAMQKEHYTVGELKVIEVDEDKKYVILRMENFDVHPFLCLALEGYFTKVCQMMIKSGRATCEETKCVFRGGNTHEFLLKW</sequence>
<dbReference type="EMBL" id="PCRP01000059">
    <property type="protein sequence ID" value="PIP23371.1"/>
    <property type="molecule type" value="Genomic_DNA"/>
</dbReference>
<organism evidence="1 2">
    <name type="scientific">Candidatus Nealsonbacteria bacterium CG23_combo_of_CG06-09_8_20_14_all_38_19</name>
    <dbReference type="NCBI Taxonomy" id="1974721"/>
    <lineage>
        <taxon>Bacteria</taxon>
        <taxon>Candidatus Nealsoniibacteriota</taxon>
    </lineage>
</organism>
<accession>A0A2G9YY49</accession>
<evidence type="ECO:0000313" key="2">
    <source>
        <dbReference type="Proteomes" id="UP000230273"/>
    </source>
</evidence>
<name>A0A2G9YY49_9BACT</name>
<evidence type="ECO:0008006" key="3">
    <source>
        <dbReference type="Google" id="ProtNLM"/>
    </source>
</evidence>
<dbReference type="AlphaFoldDB" id="A0A2G9YY49"/>
<comment type="caution">
    <text evidence="1">The sequence shown here is derived from an EMBL/GenBank/DDBJ whole genome shotgun (WGS) entry which is preliminary data.</text>
</comment>
<evidence type="ECO:0000313" key="1">
    <source>
        <dbReference type="EMBL" id="PIP23371.1"/>
    </source>
</evidence>
<protein>
    <recommendedName>
        <fullName evidence="3">4-vinyl reductase 4VR domain-containing protein</fullName>
    </recommendedName>
</protein>
<proteinExistence type="predicted"/>